<feature type="domain" description="HTH lysR-type" evidence="5">
    <location>
        <begin position="10"/>
        <end position="67"/>
    </location>
</feature>
<evidence type="ECO:0000313" key="7">
    <source>
        <dbReference type="Proteomes" id="UP000481327"/>
    </source>
</evidence>
<keyword evidence="7" id="KW-1185">Reference proteome</keyword>
<reference evidence="6 7" key="1">
    <citation type="submission" date="2019-09" db="EMBL/GenBank/DDBJ databases">
        <title>Polymorphobacter sp. isolated from a lake in China.</title>
        <authorList>
            <person name="Liu Z."/>
        </authorList>
    </citation>
    <scope>NUCLEOTIDE SEQUENCE [LARGE SCALE GENOMIC DNA]</scope>
    <source>
        <strain evidence="6 7">D40P</strain>
    </source>
</reference>
<comment type="similarity">
    <text evidence="1">Belongs to the LysR transcriptional regulatory family.</text>
</comment>
<keyword evidence="4" id="KW-0804">Transcription</keyword>
<comment type="caution">
    <text evidence="6">The sequence shown here is derived from an EMBL/GenBank/DDBJ whole genome shotgun (WGS) entry which is preliminary data.</text>
</comment>
<evidence type="ECO:0000256" key="3">
    <source>
        <dbReference type="ARBA" id="ARBA00023125"/>
    </source>
</evidence>
<dbReference type="Pfam" id="PF03466">
    <property type="entry name" value="LysR_substrate"/>
    <property type="match status" value="1"/>
</dbReference>
<dbReference type="GO" id="GO:0003700">
    <property type="term" value="F:DNA-binding transcription factor activity"/>
    <property type="evidence" value="ECO:0007669"/>
    <property type="project" value="InterPro"/>
</dbReference>
<gene>
    <name evidence="6" type="ORF">F3168_09025</name>
</gene>
<evidence type="ECO:0000256" key="4">
    <source>
        <dbReference type="ARBA" id="ARBA00023163"/>
    </source>
</evidence>
<evidence type="ECO:0000313" key="6">
    <source>
        <dbReference type="EMBL" id="MQT17403.1"/>
    </source>
</evidence>
<dbReference type="Gene3D" id="3.40.190.290">
    <property type="match status" value="1"/>
</dbReference>
<proteinExistence type="inferred from homology"/>
<dbReference type="PANTHER" id="PTHR30537">
    <property type="entry name" value="HTH-TYPE TRANSCRIPTIONAL REGULATOR"/>
    <property type="match status" value="1"/>
</dbReference>
<dbReference type="PROSITE" id="PS50931">
    <property type="entry name" value="HTH_LYSR"/>
    <property type="match status" value="1"/>
</dbReference>
<organism evidence="6 7">
    <name type="scientific">Sandarakinorhabdus fusca</name>
    <dbReference type="NCBI Taxonomy" id="1439888"/>
    <lineage>
        <taxon>Bacteria</taxon>
        <taxon>Pseudomonadati</taxon>
        <taxon>Pseudomonadota</taxon>
        <taxon>Alphaproteobacteria</taxon>
        <taxon>Sphingomonadales</taxon>
        <taxon>Sphingosinicellaceae</taxon>
        <taxon>Sandarakinorhabdus</taxon>
    </lineage>
</organism>
<accession>A0A7C9KLW1</accession>
<dbReference type="Proteomes" id="UP000481327">
    <property type="component" value="Unassembled WGS sequence"/>
</dbReference>
<keyword evidence="3" id="KW-0238">DNA-binding</keyword>
<dbReference type="InterPro" id="IPR058163">
    <property type="entry name" value="LysR-type_TF_proteobact-type"/>
</dbReference>
<dbReference type="InterPro" id="IPR036390">
    <property type="entry name" value="WH_DNA-bd_sf"/>
</dbReference>
<dbReference type="AlphaFoldDB" id="A0A7C9KLW1"/>
<evidence type="ECO:0000259" key="5">
    <source>
        <dbReference type="PROSITE" id="PS50931"/>
    </source>
</evidence>
<dbReference type="InterPro" id="IPR036388">
    <property type="entry name" value="WH-like_DNA-bd_sf"/>
</dbReference>
<dbReference type="SUPFAM" id="SSF46785">
    <property type="entry name" value="Winged helix' DNA-binding domain"/>
    <property type="match status" value="1"/>
</dbReference>
<dbReference type="FunFam" id="1.10.10.10:FF:000001">
    <property type="entry name" value="LysR family transcriptional regulator"/>
    <property type="match status" value="1"/>
</dbReference>
<dbReference type="InterPro" id="IPR005119">
    <property type="entry name" value="LysR_subst-bd"/>
</dbReference>
<sequence length="312" mass="33977">MKRNYIIPRHLLDGVEAFLRVAERQSFRAAAEDLGISASAISQTVRQLEERMGVPLFIRTTRSVGLTEAGAVLRNQAAPAWTSLIGAWENARTLGERPAGLLRLNMPEAVVPLLIEPILADFCARYPDVDVEIIVEDARVDLAASGHDAGIRIGELLEADMICFRLSGPFRYIIVGAPDYLDRRGRPQGLADLKAHDCIRQRLTGNGAIMPWRLSDGTRSVDVAVKGRVMVNNYPAIIAMATRGLGLAQVSEPLVADQIAAGTLEVVLCQYAPTSPGLFLHYPDHGQMLPKLRAFIDHVKAAMASGVLDALR</sequence>
<dbReference type="RefSeq" id="WP_152577877.1">
    <property type="nucleotide sequence ID" value="NZ_JAATJI010000002.1"/>
</dbReference>
<dbReference type="GO" id="GO:0003677">
    <property type="term" value="F:DNA binding"/>
    <property type="evidence" value="ECO:0007669"/>
    <property type="project" value="UniProtKB-KW"/>
</dbReference>
<dbReference type="PANTHER" id="PTHR30537:SF5">
    <property type="entry name" value="HTH-TYPE TRANSCRIPTIONAL ACTIVATOR TTDR-RELATED"/>
    <property type="match status" value="1"/>
</dbReference>
<name>A0A7C9KLW1_9SPHN</name>
<dbReference type="Gene3D" id="1.10.10.10">
    <property type="entry name" value="Winged helix-like DNA-binding domain superfamily/Winged helix DNA-binding domain"/>
    <property type="match status" value="1"/>
</dbReference>
<dbReference type="PRINTS" id="PR00039">
    <property type="entry name" value="HTHLYSR"/>
</dbReference>
<dbReference type="Pfam" id="PF00126">
    <property type="entry name" value="HTH_1"/>
    <property type="match status" value="1"/>
</dbReference>
<keyword evidence="2" id="KW-0805">Transcription regulation</keyword>
<evidence type="ECO:0000256" key="1">
    <source>
        <dbReference type="ARBA" id="ARBA00009437"/>
    </source>
</evidence>
<dbReference type="OrthoDB" id="9813056at2"/>
<protein>
    <submittedName>
        <fullName evidence="6">LysR family transcriptional regulator</fullName>
    </submittedName>
</protein>
<dbReference type="EMBL" id="WIOL01000003">
    <property type="protein sequence ID" value="MQT17403.1"/>
    <property type="molecule type" value="Genomic_DNA"/>
</dbReference>
<evidence type="ECO:0000256" key="2">
    <source>
        <dbReference type="ARBA" id="ARBA00023015"/>
    </source>
</evidence>
<dbReference type="InterPro" id="IPR000847">
    <property type="entry name" value="LysR_HTH_N"/>
</dbReference>
<dbReference type="SUPFAM" id="SSF53850">
    <property type="entry name" value="Periplasmic binding protein-like II"/>
    <property type="match status" value="1"/>
</dbReference>